<keyword evidence="3" id="KW-1185">Reference proteome</keyword>
<dbReference type="AlphaFoldDB" id="A0A271ITW6"/>
<dbReference type="Proteomes" id="UP000216339">
    <property type="component" value="Unassembled WGS sequence"/>
</dbReference>
<accession>A0A271ITW6</accession>
<feature type="region of interest" description="Disordered" evidence="1">
    <location>
        <begin position="1"/>
        <end position="47"/>
    </location>
</feature>
<evidence type="ECO:0000313" key="2">
    <source>
        <dbReference type="EMBL" id="PAP74560.1"/>
    </source>
</evidence>
<feature type="compositionally biased region" description="Low complexity" evidence="1">
    <location>
        <begin position="14"/>
        <end position="27"/>
    </location>
</feature>
<proteinExistence type="predicted"/>
<organism evidence="2 3">
    <name type="scientific">Rubrivirga marina</name>
    <dbReference type="NCBI Taxonomy" id="1196024"/>
    <lineage>
        <taxon>Bacteria</taxon>
        <taxon>Pseudomonadati</taxon>
        <taxon>Rhodothermota</taxon>
        <taxon>Rhodothermia</taxon>
        <taxon>Rhodothermales</taxon>
        <taxon>Rubricoccaceae</taxon>
        <taxon>Rubrivirga</taxon>
    </lineage>
</organism>
<dbReference type="InterPro" id="IPR053842">
    <property type="entry name" value="NikA-like"/>
</dbReference>
<reference evidence="2 3" key="1">
    <citation type="submission" date="2016-11" db="EMBL/GenBank/DDBJ databases">
        <title>Study of marine rhodopsin-containing bacteria.</title>
        <authorList>
            <person name="Yoshizawa S."/>
            <person name="Kumagai Y."/>
            <person name="Kogure K."/>
        </authorList>
    </citation>
    <scope>NUCLEOTIDE SEQUENCE [LARGE SCALE GENOMIC DNA]</scope>
    <source>
        <strain evidence="2 3">SAORIC-28</strain>
    </source>
</reference>
<dbReference type="EMBL" id="MQWD01000005">
    <property type="protein sequence ID" value="PAP74560.1"/>
    <property type="molecule type" value="Genomic_DNA"/>
</dbReference>
<sequence>MTATRETDPDAIADDTGGSDSADGPPSWLTDGPAETRRTTTRSFRLSPSECDRIDRAAAEVGMTTSAYLRSRVLGPGPDVAAWRRAYELVRELEAEAERGPVSAERVGRLRAAFEEVALTVFPEGGAGG</sequence>
<dbReference type="Pfam" id="PF21983">
    <property type="entry name" value="NikA-like"/>
    <property type="match status" value="1"/>
</dbReference>
<dbReference type="RefSeq" id="WP_095512527.1">
    <property type="nucleotide sequence ID" value="NZ_MQWD01000005.1"/>
</dbReference>
<evidence type="ECO:0000313" key="3">
    <source>
        <dbReference type="Proteomes" id="UP000216339"/>
    </source>
</evidence>
<evidence type="ECO:0000256" key="1">
    <source>
        <dbReference type="SAM" id="MobiDB-lite"/>
    </source>
</evidence>
<comment type="caution">
    <text evidence="2">The sequence shown here is derived from an EMBL/GenBank/DDBJ whole genome shotgun (WGS) entry which is preliminary data.</text>
</comment>
<protein>
    <submittedName>
        <fullName evidence="2">Uncharacterized protein</fullName>
    </submittedName>
</protein>
<gene>
    <name evidence="2" type="ORF">BSZ37_20490</name>
</gene>
<name>A0A271ITW6_9BACT</name>